<dbReference type="GO" id="GO:0005975">
    <property type="term" value="P:carbohydrate metabolic process"/>
    <property type="evidence" value="ECO:0007669"/>
    <property type="project" value="TreeGrafter"/>
</dbReference>
<dbReference type="Proteomes" id="UP000693672">
    <property type="component" value="Unassembled WGS sequence"/>
</dbReference>
<evidence type="ECO:0000256" key="1">
    <source>
        <dbReference type="ARBA" id="ARBA00022801"/>
    </source>
</evidence>
<proteinExistence type="predicted"/>
<dbReference type="Pfam" id="PF03629">
    <property type="entry name" value="SASA"/>
    <property type="match status" value="2"/>
</dbReference>
<dbReference type="GO" id="GO:0001681">
    <property type="term" value="F:sialate O-acetylesterase activity"/>
    <property type="evidence" value="ECO:0007669"/>
    <property type="project" value="InterPro"/>
</dbReference>
<evidence type="ECO:0000259" key="2">
    <source>
        <dbReference type="Pfam" id="PF03629"/>
    </source>
</evidence>
<accession>A0A916NLB5</accession>
<keyword evidence="1" id="KW-0378">Hydrolase</keyword>
<dbReference type="InterPro" id="IPR039329">
    <property type="entry name" value="SIAE"/>
</dbReference>
<keyword evidence="4" id="KW-1185">Reference proteome</keyword>
<dbReference type="PANTHER" id="PTHR22901">
    <property type="entry name" value="SIALATE O-ACETYLESTERASE"/>
    <property type="match status" value="1"/>
</dbReference>
<sequence>MQQSFQLASMFTDHMVLQQGEPVPVWGSGPEGVTVTVEWGGETAQSTVQGGRWKVRLQPKPAGGPFELVARCGDEVIVRKDVLVGEVWLAAGQSNMEQPLLFTEDGLAEAASAKAPQLRLFTTPRRPFHDARVPGWHFVGTMSGDARWQTCTPESALQFSAIGYYFGALLQRSRSVPVGIISCNWGGTPIQAWMSERYLEQDPDMGATLAHYRNHVAAHDAEQYEREYAEYIRQLQRMIDERGDVRQQIRALGLDGYRRWASANPLIWPPQPIGPKAYFRPGGLYHTMLRTVAPYPVRGVLWYQGESNAVPKEALHYRKWLAALIENWREDWEKPDLPFLIVQLSAYAPLRGPNGTVWATLRESQEAAARTVPRTSMVVTIDCGEHDIHPVRKRPVAERLLLAARSDVYGEQVASQGPRYRVMQVEGNKAMIGFDEASYGLCGTQERLAGFTICGPDRRFVPAEARIAGNRVEVYHPDIPTPVAVRYAWQNMPEFSLFGGNGLPAAPFRTDDFDLE</sequence>
<feature type="domain" description="Sialate O-acetylesterase" evidence="2">
    <location>
        <begin position="281"/>
        <end position="384"/>
    </location>
</feature>
<dbReference type="EMBL" id="CAJVAS010000047">
    <property type="protein sequence ID" value="CAG7649275.1"/>
    <property type="molecule type" value="Genomic_DNA"/>
</dbReference>
<reference evidence="3" key="1">
    <citation type="submission" date="2021-06" db="EMBL/GenBank/DDBJ databases">
        <authorList>
            <person name="Criscuolo A."/>
        </authorList>
    </citation>
    <scope>NUCLEOTIDE SEQUENCE</scope>
    <source>
        <strain evidence="3">CIP111600</strain>
    </source>
</reference>
<gene>
    <name evidence="3" type="ORF">PAESOLCIP111_05833</name>
</gene>
<dbReference type="InterPro" id="IPR005181">
    <property type="entry name" value="SASA"/>
</dbReference>
<comment type="caution">
    <text evidence="3">The sequence shown here is derived from an EMBL/GenBank/DDBJ whole genome shotgun (WGS) entry which is preliminary data.</text>
</comment>
<dbReference type="RefSeq" id="WP_218095517.1">
    <property type="nucleotide sequence ID" value="NZ_CAJVAS010000047.1"/>
</dbReference>
<dbReference type="AlphaFoldDB" id="A0A916NLB5"/>
<protein>
    <recommendedName>
        <fullName evidence="2">Sialate O-acetylesterase domain-containing protein</fullName>
    </recommendedName>
</protein>
<feature type="domain" description="Sialate O-acetylesterase" evidence="2">
    <location>
        <begin position="86"/>
        <end position="197"/>
    </location>
</feature>
<organism evidence="3 4">
    <name type="scientific">Paenibacillus solanacearum</name>
    <dbReference type="NCBI Taxonomy" id="2048548"/>
    <lineage>
        <taxon>Bacteria</taxon>
        <taxon>Bacillati</taxon>
        <taxon>Bacillota</taxon>
        <taxon>Bacilli</taxon>
        <taxon>Bacillales</taxon>
        <taxon>Paenibacillaceae</taxon>
        <taxon>Paenibacillus</taxon>
    </lineage>
</organism>
<evidence type="ECO:0000313" key="4">
    <source>
        <dbReference type="Proteomes" id="UP000693672"/>
    </source>
</evidence>
<dbReference type="PANTHER" id="PTHR22901:SF0">
    <property type="entry name" value="SIALATE O-ACETYLESTERASE"/>
    <property type="match status" value="1"/>
</dbReference>
<evidence type="ECO:0000313" key="3">
    <source>
        <dbReference type="EMBL" id="CAG7649275.1"/>
    </source>
</evidence>
<name>A0A916NLB5_9BACL</name>